<feature type="compositionally biased region" description="Low complexity" evidence="1">
    <location>
        <begin position="335"/>
        <end position="350"/>
    </location>
</feature>
<keyword evidence="2" id="KW-0732">Signal</keyword>
<protein>
    <submittedName>
        <fullName evidence="3">Uncharacterized protein</fullName>
    </submittedName>
</protein>
<evidence type="ECO:0000313" key="3">
    <source>
        <dbReference type="EMBL" id="CAE0442094.1"/>
    </source>
</evidence>
<dbReference type="PROSITE" id="PS51257">
    <property type="entry name" value="PROKAR_LIPOPROTEIN"/>
    <property type="match status" value="1"/>
</dbReference>
<feature type="signal peptide" evidence="2">
    <location>
        <begin position="1"/>
        <end position="24"/>
    </location>
</feature>
<gene>
    <name evidence="3" type="ORF">ASTO00021_LOCUS12212</name>
</gene>
<accession>A0A7S3UZF7</accession>
<name>A0A7S3UZF7_9STRA</name>
<feature type="chain" id="PRO_5030818319" evidence="2">
    <location>
        <begin position="25"/>
        <end position="529"/>
    </location>
</feature>
<organism evidence="3">
    <name type="scientific">Aplanochytrium stocchinoi</name>
    <dbReference type="NCBI Taxonomy" id="215587"/>
    <lineage>
        <taxon>Eukaryota</taxon>
        <taxon>Sar</taxon>
        <taxon>Stramenopiles</taxon>
        <taxon>Bigyra</taxon>
        <taxon>Labyrinthulomycetes</taxon>
        <taxon>Thraustochytrida</taxon>
        <taxon>Thraustochytriidae</taxon>
        <taxon>Aplanochytrium</taxon>
    </lineage>
</organism>
<evidence type="ECO:0000256" key="2">
    <source>
        <dbReference type="SAM" id="SignalP"/>
    </source>
</evidence>
<feature type="compositionally biased region" description="Pro residues" evidence="1">
    <location>
        <begin position="318"/>
        <end position="334"/>
    </location>
</feature>
<dbReference type="AlphaFoldDB" id="A0A7S3UZF7"/>
<feature type="region of interest" description="Disordered" evidence="1">
    <location>
        <begin position="317"/>
        <end position="350"/>
    </location>
</feature>
<dbReference type="PRINTS" id="PR01217">
    <property type="entry name" value="PRICHEXTENSN"/>
</dbReference>
<evidence type="ECO:0000256" key="1">
    <source>
        <dbReference type="SAM" id="MobiDB-lite"/>
    </source>
</evidence>
<sequence length="529" mass="57812">MVLNSKLFALLTVVALSSCKTSLASFSAIDLYNGLRSTMSGRNALPEIASEEFRELADGVYKFCATDFNPGRPRTHVMTNVNMAGTATVRWLNEGDFCVILNKNDDTLTFEGTVVPMDTATYGDVSISMEVVFSMSVMFDECYCATNLFPPNNQAPKNPNYGAVENQCTPQAYMMRPAEAENLLFCPKCEQNQCSKANNERNRNGAPKPIWEGWYFYTKVKGSLSGDGVPVFRKIAMESFPDLNPEITTCTLNIENLPLPQFFCSDLDDPNNGYGYGVNAKNQACGFATWFNCQEDVDDGTVDSKLHIADFNFDIEPCPTPNPTTSAPTPPTTPEPTVNPTTSSPTNPQCPTQKKSCTDFENMEGSNMCTTKEDCEMMPGYIFDTTEMGRGCSDMGGNIEDCGCCRKPPTPEPTPQPVPTTPQPTVSTCPLTKDSCKNFENSAGDNFCSTREDCEMTPGYIFDTDMMGLGCSGMGGNEDDCGCCRRPPTPEPTAAPTTPAPTEPDVCKWFNVTDEFCVNVSGIFCPDDE</sequence>
<proteinExistence type="predicted"/>
<dbReference type="EMBL" id="HBIN01016091">
    <property type="protein sequence ID" value="CAE0442094.1"/>
    <property type="molecule type" value="Transcribed_RNA"/>
</dbReference>
<reference evidence="3" key="1">
    <citation type="submission" date="2021-01" db="EMBL/GenBank/DDBJ databases">
        <authorList>
            <person name="Corre E."/>
            <person name="Pelletier E."/>
            <person name="Niang G."/>
            <person name="Scheremetjew M."/>
            <person name="Finn R."/>
            <person name="Kale V."/>
            <person name="Holt S."/>
            <person name="Cochrane G."/>
            <person name="Meng A."/>
            <person name="Brown T."/>
            <person name="Cohen L."/>
        </authorList>
    </citation>
    <scope>NUCLEOTIDE SEQUENCE</scope>
    <source>
        <strain evidence="3">GSBS06</strain>
    </source>
</reference>